<keyword evidence="2" id="KW-0238">DNA-binding</keyword>
<dbReference type="Proteomes" id="UP001418444">
    <property type="component" value="Unassembled WGS sequence"/>
</dbReference>
<dbReference type="PRINTS" id="PR00033">
    <property type="entry name" value="HTHASNC"/>
</dbReference>
<evidence type="ECO:0000256" key="3">
    <source>
        <dbReference type="ARBA" id="ARBA00023163"/>
    </source>
</evidence>
<dbReference type="PANTHER" id="PTHR30154">
    <property type="entry name" value="LEUCINE-RESPONSIVE REGULATORY PROTEIN"/>
    <property type="match status" value="1"/>
</dbReference>
<dbReference type="Gene3D" id="1.10.10.10">
    <property type="entry name" value="Winged helix-like DNA-binding domain superfamily/Winged helix DNA-binding domain"/>
    <property type="match status" value="1"/>
</dbReference>
<dbReference type="PROSITE" id="PS00519">
    <property type="entry name" value="HTH_ASNC_1"/>
    <property type="match status" value="1"/>
</dbReference>
<dbReference type="Pfam" id="PF13412">
    <property type="entry name" value="HTH_24"/>
    <property type="match status" value="1"/>
</dbReference>
<dbReference type="CDD" id="cd00090">
    <property type="entry name" value="HTH_ARSR"/>
    <property type="match status" value="1"/>
</dbReference>
<keyword evidence="6" id="KW-1185">Reference proteome</keyword>
<comment type="caution">
    <text evidence="5">The sequence shown here is derived from an EMBL/GenBank/DDBJ whole genome shotgun (WGS) entry which is preliminary data.</text>
</comment>
<evidence type="ECO:0000256" key="1">
    <source>
        <dbReference type="ARBA" id="ARBA00023015"/>
    </source>
</evidence>
<dbReference type="RefSeq" id="WP_344780012.1">
    <property type="nucleotide sequence ID" value="NZ_BAAAZW010000001.1"/>
</dbReference>
<dbReference type="Gene3D" id="3.30.70.920">
    <property type="match status" value="1"/>
</dbReference>
<accession>A0ABP7NL78</accession>
<dbReference type="PANTHER" id="PTHR30154:SF34">
    <property type="entry name" value="TRANSCRIPTIONAL REGULATOR AZLB"/>
    <property type="match status" value="1"/>
</dbReference>
<keyword evidence="3" id="KW-0804">Transcription</keyword>
<dbReference type="InterPro" id="IPR036390">
    <property type="entry name" value="WH_DNA-bd_sf"/>
</dbReference>
<dbReference type="SUPFAM" id="SSF54909">
    <property type="entry name" value="Dimeric alpha+beta barrel"/>
    <property type="match status" value="1"/>
</dbReference>
<protein>
    <submittedName>
        <fullName evidence="5">Lrp/AsnC family transcriptional regulator</fullName>
    </submittedName>
</protein>
<dbReference type="InterPro" id="IPR011991">
    <property type="entry name" value="ArsR-like_HTH"/>
</dbReference>
<dbReference type="SMART" id="SM00344">
    <property type="entry name" value="HTH_ASNC"/>
    <property type="match status" value="1"/>
</dbReference>
<name>A0ABP7NL78_9ACTN</name>
<feature type="domain" description="HTH asnC-type" evidence="4">
    <location>
        <begin position="1"/>
        <end position="62"/>
    </location>
</feature>
<dbReference type="InterPro" id="IPR000485">
    <property type="entry name" value="AsnC-type_HTH_dom"/>
</dbReference>
<dbReference type="InterPro" id="IPR036388">
    <property type="entry name" value="WH-like_DNA-bd_sf"/>
</dbReference>
<evidence type="ECO:0000259" key="4">
    <source>
        <dbReference type="PROSITE" id="PS50956"/>
    </source>
</evidence>
<dbReference type="InterPro" id="IPR011008">
    <property type="entry name" value="Dimeric_a/b-barrel"/>
</dbReference>
<dbReference type="Pfam" id="PF01037">
    <property type="entry name" value="AsnC_trans_reg"/>
    <property type="match status" value="1"/>
</dbReference>
<dbReference type="SUPFAM" id="SSF46785">
    <property type="entry name" value="Winged helix' DNA-binding domain"/>
    <property type="match status" value="1"/>
</dbReference>
<dbReference type="EMBL" id="BAAAZW010000001">
    <property type="protein sequence ID" value="GAA3949505.1"/>
    <property type="molecule type" value="Genomic_DNA"/>
</dbReference>
<dbReference type="InterPro" id="IPR019888">
    <property type="entry name" value="Tscrpt_reg_AsnC-like"/>
</dbReference>
<organism evidence="5 6">
    <name type="scientific">Gordonia caeni</name>
    <dbReference type="NCBI Taxonomy" id="1007097"/>
    <lineage>
        <taxon>Bacteria</taxon>
        <taxon>Bacillati</taxon>
        <taxon>Actinomycetota</taxon>
        <taxon>Actinomycetes</taxon>
        <taxon>Mycobacteriales</taxon>
        <taxon>Gordoniaceae</taxon>
        <taxon>Gordonia</taxon>
    </lineage>
</organism>
<dbReference type="InterPro" id="IPR019887">
    <property type="entry name" value="Tscrpt_reg_AsnC/Lrp_C"/>
</dbReference>
<evidence type="ECO:0000256" key="2">
    <source>
        <dbReference type="ARBA" id="ARBA00023125"/>
    </source>
</evidence>
<evidence type="ECO:0000313" key="5">
    <source>
        <dbReference type="EMBL" id="GAA3949505.1"/>
    </source>
</evidence>
<sequence>MDRIDKQILSILQEDGRTTVTDLADRIGLSLSPCHRRLKALEASGAIRGYRAQLDAGTLGLTFEALVFVIMKAATSDVLATFEEAVATIPNVLHAQRLFGEPDYLLRVVAEDQTAFQRLYDTRLASLPGVLRLTSTLVMKTVVEDRALPL</sequence>
<keyword evidence="1" id="KW-0805">Transcription regulation</keyword>
<dbReference type="PROSITE" id="PS50956">
    <property type="entry name" value="HTH_ASNC_2"/>
    <property type="match status" value="1"/>
</dbReference>
<gene>
    <name evidence="5" type="ORF">GCM10022231_03790</name>
</gene>
<reference evidence="6" key="1">
    <citation type="journal article" date="2019" name="Int. J. Syst. Evol. Microbiol.">
        <title>The Global Catalogue of Microorganisms (GCM) 10K type strain sequencing project: providing services to taxonomists for standard genome sequencing and annotation.</title>
        <authorList>
            <consortium name="The Broad Institute Genomics Platform"/>
            <consortium name="The Broad Institute Genome Sequencing Center for Infectious Disease"/>
            <person name="Wu L."/>
            <person name="Ma J."/>
        </authorList>
    </citation>
    <scope>NUCLEOTIDE SEQUENCE [LARGE SCALE GENOMIC DNA]</scope>
    <source>
        <strain evidence="6">JCM 16923</strain>
    </source>
</reference>
<dbReference type="InterPro" id="IPR019885">
    <property type="entry name" value="Tscrpt_reg_HTH_AsnC-type_CS"/>
</dbReference>
<proteinExistence type="predicted"/>
<evidence type="ECO:0000313" key="6">
    <source>
        <dbReference type="Proteomes" id="UP001418444"/>
    </source>
</evidence>